<proteinExistence type="predicted"/>
<name>A0ABU9DT33_9BACL</name>
<organism evidence="1 2">
    <name type="scientific">Paenibacillus filicis</name>
    <dbReference type="NCBI Taxonomy" id="669464"/>
    <lineage>
        <taxon>Bacteria</taxon>
        <taxon>Bacillati</taxon>
        <taxon>Bacillota</taxon>
        <taxon>Bacilli</taxon>
        <taxon>Bacillales</taxon>
        <taxon>Paenibacillaceae</taxon>
        <taxon>Paenibacillus</taxon>
    </lineage>
</organism>
<gene>
    <name evidence="1" type="ORF">WMW72_25350</name>
</gene>
<accession>A0ABU9DT33</accession>
<sequence>MPVSLPKIRIIASACITRYDSGEREISDIVSSYNMASEDRDLVLAHVYSRKPELKNSEAAVQ</sequence>
<protein>
    <recommendedName>
        <fullName evidence="3">DUF4476 domain-containing protein</fullName>
    </recommendedName>
</protein>
<evidence type="ECO:0008006" key="3">
    <source>
        <dbReference type="Google" id="ProtNLM"/>
    </source>
</evidence>
<keyword evidence="2" id="KW-1185">Reference proteome</keyword>
<reference evidence="1 2" key="1">
    <citation type="submission" date="2024-04" db="EMBL/GenBank/DDBJ databases">
        <title>draft genome sequnece of Paenibacillus filicis.</title>
        <authorList>
            <person name="Kim D.-U."/>
        </authorList>
    </citation>
    <scope>NUCLEOTIDE SEQUENCE [LARGE SCALE GENOMIC DNA]</scope>
    <source>
        <strain evidence="1 2">KACC14197</strain>
    </source>
</reference>
<dbReference type="EMBL" id="JBBPCC010000019">
    <property type="protein sequence ID" value="MEK8131238.1"/>
    <property type="molecule type" value="Genomic_DNA"/>
</dbReference>
<dbReference type="Proteomes" id="UP001469365">
    <property type="component" value="Unassembled WGS sequence"/>
</dbReference>
<dbReference type="RefSeq" id="WP_341418366.1">
    <property type="nucleotide sequence ID" value="NZ_JBBPCC010000019.1"/>
</dbReference>
<evidence type="ECO:0000313" key="2">
    <source>
        <dbReference type="Proteomes" id="UP001469365"/>
    </source>
</evidence>
<evidence type="ECO:0000313" key="1">
    <source>
        <dbReference type="EMBL" id="MEK8131238.1"/>
    </source>
</evidence>
<comment type="caution">
    <text evidence="1">The sequence shown here is derived from an EMBL/GenBank/DDBJ whole genome shotgun (WGS) entry which is preliminary data.</text>
</comment>